<keyword evidence="3" id="KW-0328">Glycosyltransferase</keyword>
<dbReference type="GO" id="GO:0009011">
    <property type="term" value="F:alpha-1,4-glucan glucosyltransferase (ADP-glucose donor) activity"/>
    <property type="evidence" value="ECO:0007669"/>
    <property type="project" value="UniProtKB-EC"/>
</dbReference>
<evidence type="ECO:0000313" key="3">
    <source>
        <dbReference type="EMBL" id="VEB34472.1"/>
    </source>
</evidence>
<dbReference type="Proteomes" id="UP000054921">
    <property type="component" value="Unassembled WGS sequence"/>
</dbReference>
<dbReference type="PATRIC" id="fig|28084.5.peg.2968"/>
<evidence type="ECO:0000313" key="5">
    <source>
        <dbReference type="Proteomes" id="UP000277577"/>
    </source>
</evidence>
<dbReference type="STRING" id="28084.Lche_2741"/>
<accession>A0A0W0SC71</accession>
<dbReference type="InterPro" id="IPR028098">
    <property type="entry name" value="Glyco_trans_4-like_N"/>
</dbReference>
<reference evidence="2 4" key="1">
    <citation type="submission" date="2015-11" db="EMBL/GenBank/DDBJ databases">
        <title>Genomic analysis of 38 Legionella species identifies large and diverse effector repertoires.</title>
        <authorList>
            <person name="Burstein D."/>
            <person name="Amaro F."/>
            <person name="Zusman T."/>
            <person name="Lifshitz Z."/>
            <person name="Cohen O."/>
            <person name="Gilbert J.A."/>
            <person name="Pupko T."/>
            <person name="Shuman H.A."/>
            <person name="Segal G."/>
        </authorList>
    </citation>
    <scope>NUCLEOTIDE SEQUENCE [LARGE SCALE GENOMIC DNA]</scope>
    <source>
        <strain evidence="2 4">ORW</strain>
    </source>
</reference>
<feature type="domain" description="Glycosyltransferase subfamily 4-like N-terminal" evidence="1">
    <location>
        <begin position="30"/>
        <end position="163"/>
    </location>
</feature>
<dbReference type="SUPFAM" id="SSF53756">
    <property type="entry name" value="UDP-Glycosyltransferase/glycogen phosphorylase"/>
    <property type="match status" value="1"/>
</dbReference>
<dbReference type="EMBL" id="LNXW01000013">
    <property type="protein sequence ID" value="KTC80721.1"/>
    <property type="molecule type" value="Genomic_DNA"/>
</dbReference>
<sequence length="385" mass="43390">MPKFSNKSHPPKFLLISSFTDSIINFRGALIQQLNLDGVEVHVCSPNIKVPSKTRDTLLSMGVNLHDVSLQRTGKNPFVDLRYFISLIKVIRKIKPDYVLSYTIKPVIYGTLASRLLKVPNITNLITGLGYLFIGDKTHWFYRPVMSLYQAALRSSRLVIFQNKDDRELLIEKKLLCPTVKTTVVNGSGVELERYTKAPLPTGFHFLLIARLLVSKGIREYVDAARLVKKKYPDATFTMAGWIDEGPDAISKKELNAWIDEGVVNYLGFLEDVRDAITCCNVYVLPSYREGMPRTILEAMAMGRAIITTDAPGCCETVEENVNGFKVPVKSVDILAEAMFKFIENPSLIQQFGEQSRDLSEKKYDADVISKKMLDEIGVRFFCNG</sequence>
<keyword evidence="5" id="KW-1185">Reference proteome</keyword>
<dbReference type="EMBL" id="LR134173">
    <property type="protein sequence ID" value="VEB34472.1"/>
    <property type="molecule type" value="Genomic_DNA"/>
</dbReference>
<dbReference type="Gene3D" id="3.40.50.2000">
    <property type="entry name" value="Glycogen Phosphorylase B"/>
    <property type="match status" value="2"/>
</dbReference>
<evidence type="ECO:0000313" key="2">
    <source>
        <dbReference type="EMBL" id="KTC80721.1"/>
    </source>
</evidence>
<dbReference type="OrthoDB" id="9775208at2"/>
<evidence type="ECO:0000259" key="1">
    <source>
        <dbReference type="Pfam" id="PF13477"/>
    </source>
</evidence>
<protein>
    <submittedName>
        <fullName evidence="2">Glycosyltransferase</fullName>
        <ecNumber evidence="3">2.4.1.21</ecNumber>
    </submittedName>
</protein>
<organism evidence="2 4">
    <name type="scientific">Legionella cherrii</name>
    <dbReference type="NCBI Taxonomy" id="28084"/>
    <lineage>
        <taxon>Bacteria</taxon>
        <taxon>Pseudomonadati</taxon>
        <taxon>Pseudomonadota</taxon>
        <taxon>Gammaproteobacteria</taxon>
        <taxon>Legionellales</taxon>
        <taxon>Legionellaceae</taxon>
        <taxon>Legionella</taxon>
    </lineage>
</organism>
<dbReference type="RefSeq" id="WP_028382496.1">
    <property type="nucleotide sequence ID" value="NZ_CAAAIT010000005.1"/>
</dbReference>
<dbReference type="PANTHER" id="PTHR12526:SF638">
    <property type="entry name" value="SPORE COAT PROTEIN SA"/>
    <property type="match status" value="1"/>
</dbReference>
<reference evidence="3 5" key="2">
    <citation type="submission" date="2018-12" db="EMBL/GenBank/DDBJ databases">
        <authorList>
            <consortium name="Pathogen Informatics"/>
        </authorList>
    </citation>
    <scope>NUCLEOTIDE SEQUENCE [LARGE SCALE GENOMIC DNA]</scope>
    <source>
        <strain evidence="3 5">NCTC11976</strain>
    </source>
</reference>
<name>A0A0W0SC71_9GAMM</name>
<gene>
    <name evidence="3" type="primary">glgA</name>
    <name evidence="2" type="ORF">Lche_2741</name>
    <name evidence="3" type="ORF">NCTC11976_00859</name>
</gene>
<evidence type="ECO:0000313" key="4">
    <source>
        <dbReference type="Proteomes" id="UP000054921"/>
    </source>
</evidence>
<keyword evidence="2" id="KW-0808">Transferase</keyword>
<dbReference type="Pfam" id="PF13477">
    <property type="entry name" value="Glyco_trans_4_2"/>
    <property type="match status" value="1"/>
</dbReference>
<dbReference type="PANTHER" id="PTHR12526">
    <property type="entry name" value="GLYCOSYLTRANSFERASE"/>
    <property type="match status" value="1"/>
</dbReference>
<dbReference type="AlphaFoldDB" id="A0A0W0SC71"/>
<proteinExistence type="predicted"/>
<dbReference type="Pfam" id="PF13692">
    <property type="entry name" value="Glyco_trans_1_4"/>
    <property type="match status" value="1"/>
</dbReference>
<dbReference type="CDD" id="cd03808">
    <property type="entry name" value="GT4_CapM-like"/>
    <property type="match status" value="1"/>
</dbReference>
<dbReference type="EC" id="2.4.1.21" evidence="3"/>
<dbReference type="Proteomes" id="UP000277577">
    <property type="component" value="Chromosome"/>
</dbReference>